<keyword evidence="1" id="KW-0175">Coiled coil</keyword>
<dbReference type="Gene3D" id="1.20.1600.10">
    <property type="entry name" value="Outer membrane efflux proteins (OEP)"/>
    <property type="match status" value="2"/>
</dbReference>
<sequence>MMKIYSRYLLGASMALILSASGPFTALALPAPAPDAEFTEAYARLQDNQMDYDELEDLIKNYYEPIKKGYDAATNTYTKEMADISSTMFEAAREMEEAADDIEDAVKSGQVEAEKIQDEMEKVYTNRGYAKQYRRVAQSMGMSIGTSTRDDSKGMKSLQRQVNQIVYSLQLAMNGYEQLMVNRDAAAKGVEIAETAKSIQQTMQAQGLAVDADVISAAASLTSAKSQLEALDTQAASLKKTLCQFTGWGPEGDPVIGTVPSADVAAIASIDVNADKEKAVNNNYSLISLRGTQGGDMSQIEKVMTKSTTQARNKMRSVEYNEDSVRSNIQTLYDTILEKKVTFDSASTAWQAAQNTWQAAQIQHGNGSLSKIGFMQQEFQYLQARAAYRSADLNLQQAMQDYNWAVAGLTVDAE</sequence>
<proteinExistence type="predicted"/>
<dbReference type="OrthoDB" id="2061274at2"/>
<evidence type="ECO:0008006" key="5">
    <source>
        <dbReference type="Google" id="ProtNLM"/>
    </source>
</evidence>
<dbReference type="GeneID" id="93164145"/>
<organism evidence="3 4">
    <name type="scientific">[Clostridium] citroniae WAL-19142</name>
    <dbReference type="NCBI Taxonomy" id="742734"/>
    <lineage>
        <taxon>Bacteria</taxon>
        <taxon>Bacillati</taxon>
        <taxon>Bacillota</taxon>
        <taxon>Clostridia</taxon>
        <taxon>Lachnospirales</taxon>
        <taxon>Lachnospiraceae</taxon>
        <taxon>Enterocloster</taxon>
    </lineage>
</organism>
<protein>
    <recommendedName>
        <fullName evidence="5">Outer membrane efflux protein</fullName>
    </recommendedName>
</protein>
<feature type="chain" id="PRO_5005315935" description="Outer membrane efflux protein" evidence="2">
    <location>
        <begin position="29"/>
        <end position="414"/>
    </location>
</feature>
<evidence type="ECO:0000313" key="4">
    <source>
        <dbReference type="Proteomes" id="UP000037392"/>
    </source>
</evidence>
<evidence type="ECO:0000256" key="2">
    <source>
        <dbReference type="SAM" id="SignalP"/>
    </source>
</evidence>
<keyword evidence="2" id="KW-0732">Signal</keyword>
<accession>A0A0J9C5M2</accession>
<feature type="coiled-coil region" evidence="1">
    <location>
        <begin position="92"/>
        <end position="119"/>
    </location>
</feature>
<comment type="caution">
    <text evidence="3">The sequence shown here is derived from an EMBL/GenBank/DDBJ whole genome shotgun (WGS) entry which is preliminary data.</text>
</comment>
<dbReference type="RefSeq" id="WP_048929951.1">
    <property type="nucleotide sequence ID" value="NZ_KQ235878.1"/>
</dbReference>
<evidence type="ECO:0000313" key="3">
    <source>
        <dbReference type="EMBL" id="KMW19749.1"/>
    </source>
</evidence>
<dbReference type="GO" id="GO:0015562">
    <property type="term" value="F:efflux transmembrane transporter activity"/>
    <property type="evidence" value="ECO:0007669"/>
    <property type="project" value="InterPro"/>
</dbReference>
<name>A0A0J9C5M2_9FIRM</name>
<evidence type="ECO:0000256" key="1">
    <source>
        <dbReference type="SAM" id="Coils"/>
    </source>
</evidence>
<dbReference type="EMBL" id="ADLK01000020">
    <property type="protein sequence ID" value="KMW19749.1"/>
    <property type="molecule type" value="Genomic_DNA"/>
</dbReference>
<reference evidence="3 4" key="1">
    <citation type="submission" date="2011-04" db="EMBL/GenBank/DDBJ databases">
        <title>The Genome Sequence of Clostridium citroniae WAL-19142.</title>
        <authorList>
            <consortium name="The Broad Institute Genome Sequencing Platform"/>
            <person name="Earl A."/>
            <person name="Ward D."/>
            <person name="Feldgarden M."/>
            <person name="Gevers D."/>
            <person name="Warren Y.A."/>
            <person name="Tyrrell K.L."/>
            <person name="Citron D.M."/>
            <person name="Goldstein E.J."/>
            <person name="Daigneault M."/>
            <person name="Allen-Vercoe E."/>
            <person name="Young S.K."/>
            <person name="Zeng Q."/>
            <person name="Gargeya S."/>
            <person name="Fitzgerald M."/>
            <person name="Haas B."/>
            <person name="Abouelleil A."/>
            <person name="Alvarado L."/>
            <person name="Arachchi H.M."/>
            <person name="Berlin A."/>
            <person name="Brown A."/>
            <person name="Chapman S.B."/>
            <person name="Chen Z."/>
            <person name="Dunbar C."/>
            <person name="Freedman E."/>
            <person name="Gearin G."/>
            <person name="Gellesch M."/>
            <person name="Goldberg J."/>
            <person name="Griggs A."/>
            <person name="Gujja S."/>
            <person name="Heilman E.R."/>
            <person name="Heiman D."/>
            <person name="Howarth C."/>
            <person name="Larson L."/>
            <person name="Lui A."/>
            <person name="MacDonald P.J."/>
            <person name="Mehta T."/>
            <person name="Montmayeur A."/>
            <person name="Murphy C."/>
            <person name="Neiman D."/>
            <person name="Pearson M."/>
            <person name="Priest M."/>
            <person name="Roberts A."/>
            <person name="Saif S."/>
            <person name="Shea T."/>
            <person name="Shenoy N."/>
            <person name="Sisk P."/>
            <person name="Stolte C."/>
            <person name="Sykes S."/>
            <person name="White J."/>
            <person name="Yandava C."/>
            <person name="Wortman J."/>
            <person name="Nusbaum C."/>
            <person name="Birren B."/>
        </authorList>
    </citation>
    <scope>NUCLEOTIDE SEQUENCE [LARGE SCALE GENOMIC DNA]</scope>
    <source>
        <strain evidence="3 4">WAL-19142</strain>
    </source>
</reference>
<dbReference type="SUPFAM" id="SSF56954">
    <property type="entry name" value="Outer membrane efflux proteins (OEP)"/>
    <property type="match status" value="1"/>
</dbReference>
<dbReference type="AlphaFoldDB" id="A0A0J9C5M2"/>
<gene>
    <name evidence="3" type="ORF">HMPREF9470_02489</name>
</gene>
<dbReference type="PATRIC" id="fig|742734.4.peg.2671"/>
<dbReference type="Proteomes" id="UP000037392">
    <property type="component" value="Unassembled WGS sequence"/>
</dbReference>
<feature type="signal peptide" evidence="2">
    <location>
        <begin position="1"/>
        <end position="28"/>
    </location>
</feature>